<dbReference type="InterPro" id="IPR005821">
    <property type="entry name" value="Ion_trans_dom"/>
</dbReference>
<evidence type="ECO:0000313" key="10">
    <source>
        <dbReference type="EMBL" id="OLQ12677.1"/>
    </source>
</evidence>
<keyword evidence="11" id="KW-1185">Reference proteome</keyword>
<feature type="region of interest" description="Disordered" evidence="6">
    <location>
        <begin position="589"/>
        <end position="621"/>
    </location>
</feature>
<dbReference type="InterPro" id="IPR036770">
    <property type="entry name" value="Ankyrin_rpt-contain_sf"/>
</dbReference>
<feature type="compositionally biased region" description="Polar residues" evidence="6">
    <location>
        <begin position="842"/>
        <end position="855"/>
    </location>
</feature>
<evidence type="ECO:0000259" key="9">
    <source>
        <dbReference type="Pfam" id="PF07699"/>
    </source>
</evidence>
<evidence type="ECO:0000259" key="8">
    <source>
        <dbReference type="Pfam" id="PF00520"/>
    </source>
</evidence>
<dbReference type="CDD" id="cd00185">
    <property type="entry name" value="TNFRSF"/>
    <property type="match status" value="1"/>
</dbReference>
<comment type="caution">
    <text evidence="10">The sequence shown here is derived from an EMBL/GenBank/DDBJ whole genome shotgun (WGS) entry which is preliminary data.</text>
</comment>
<feature type="region of interest" description="Disordered" evidence="6">
    <location>
        <begin position="1076"/>
        <end position="1112"/>
    </location>
</feature>
<comment type="subcellular location">
    <subcellularLocation>
        <location evidence="1">Membrane</location>
        <topology evidence="1">Multi-pass membrane protein</topology>
    </subcellularLocation>
</comment>
<evidence type="ECO:0000256" key="6">
    <source>
        <dbReference type="SAM" id="MobiDB-lite"/>
    </source>
</evidence>
<feature type="region of interest" description="Disordered" evidence="6">
    <location>
        <begin position="1130"/>
        <end position="1150"/>
    </location>
</feature>
<dbReference type="Gene3D" id="1.20.120.350">
    <property type="entry name" value="Voltage-gated potassium channels. Chain C"/>
    <property type="match status" value="1"/>
</dbReference>
<name>A0A1Q9EYZ2_SYMMI</name>
<dbReference type="GO" id="GO:0005216">
    <property type="term" value="F:monoatomic ion channel activity"/>
    <property type="evidence" value="ECO:0007669"/>
    <property type="project" value="InterPro"/>
</dbReference>
<evidence type="ECO:0000256" key="2">
    <source>
        <dbReference type="ARBA" id="ARBA00022692"/>
    </source>
</evidence>
<feature type="compositionally biased region" description="Basic and acidic residues" evidence="6">
    <location>
        <begin position="969"/>
        <end position="988"/>
    </location>
</feature>
<evidence type="ECO:0000256" key="5">
    <source>
        <dbReference type="SAM" id="Coils"/>
    </source>
</evidence>
<organism evidence="10 11">
    <name type="scientific">Symbiodinium microadriaticum</name>
    <name type="common">Dinoflagellate</name>
    <name type="synonym">Zooxanthella microadriatica</name>
    <dbReference type="NCBI Taxonomy" id="2951"/>
    <lineage>
        <taxon>Eukaryota</taxon>
        <taxon>Sar</taxon>
        <taxon>Alveolata</taxon>
        <taxon>Dinophyceae</taxon>
        <taxon>Suessiales</taxon>
        <taxon>Symbiodiniaceae</taxon>
        <taxon>Symbiodinium</taxon>
    </lineage>
</organism>
<dbReference type="OMA" id="RIREMHQ"/>
<evidence type="ECO:0000256" key="1">
    <source>
        <dbReference type="ARBA" id="ARBA00004141"/>
    </source>
</evidence>
<evidence type="ECO:0000256" key="3">
    <source>
        <dbReference type="ARBA" id="ARBA00022989"/>
    </source>
</evidence>
<keyword evidence="3 7" id="KW-1133">Transmembrane helix</keyword>
<dbReference type="Gene3D" id="1.25.40.20">
    <property type="entry name" value="Ankyrin repeat-containing domain"/>
    <property type="match status" value="1"/>
</dbReference>
<proteinExistence type="predicted"/>
<dbReference type="OrthoDB" id="439854at2759"/>
<keyword evidence="4 7" id="KW-0472">Membrane</keyword>
<feature type="region of interest" description="Disordered" evidence="6">
    <location>
        <begin position="926"/>
        <end position="993"/>
    </location>
</feature>
<gene>
    <name evidence="10" type="ORF">AK812_SmicGene3378</name>
</gene>
<feature type="compositionally biased region" description="Basic and acidic residues" evidence="6">
    <location>
        <begin position="942"/>
        <end position="962"/>
    </location>
</feature>
<dbReference type="SUPFAM" id="SSF48403">
    <property type="entry name" value="Ankyrin repeat"/>
    <property type="match status" value="1"/>
</dbReference>
<evidence type="ECO:0000256" key="7">
    <source>
        <dbReference type="SAM" id="Phobius"/>
    </source>
</evidence>
<dbReference type="PANTHER" id="PTHR46104">
    <property type="entry name" value="GENE 9195-RELATED-RELATED"/>
    <property type="match status" value="1"/>
</dbReference>
<feature type="domain" description="Tyrosine-protein kinase ephrin type A/B receptor-like" evidence="9">
    <location>
        <begin position="77"/>
        <end position="119"/>
    </location>
</feature>
<feature type="coiled-coil region" evidence="5">
    <location>
        <begin position="1336"/>
        <end position="1363"/>
    </location>
</feature>
<keyword evidence="5" id="KW-0175">Coiled coil</keyword>
<feature type="domain" description="Ion transport" evidence="8">
    <location>
        <begin position="1766"/>
        <end position="1940"/>
    </location>
</feature>
<feature type="region of interest" description="Disordered" evidence="6">
    <location>
        <begin position="266"/>
        <end position="290"/>
    </location>
</feature>
<dbReference type="GO" id="GO:0016020">
    <property type="term" value="C:membrane"/>
    <property type="evidence" value="ECO:0007669"/>
    <property type="project" value="UniProtKB-SubCell"/>
</dbReference>
<protein>
    <submittedName>
        <fullName evidence="10">Uncharacterized protein</fullName>
    </submittedName>
</protein>
<sequence>MPQSLAEALAEDPTKGCLPGTFWLPYPPHLPVDSCQPCPPGSYCPGIPYGNFTDYPVNLNRRILCPAGRFKNITGAATLEDCDFCPPGYFNSEAGSTLCEACPAGTYSITSGSSNTGDCNLCPAGHFCPSATGSPVPCSPGTFVSFPGMTSESDCNNCTVGHYCQIGTVQPLKCPASSFGNTTGLAGNGSYPGTFLPAGWVDITVSGVGDTDCQACPAAAFCPNASIRPTQCPAGTFTTGLAKAQEDCEVCPAGFKCSQPAVTDFEQSSASREPDGSSVAGSSGPESCPEDNTTIHFSFPNITGCVENCPYQFERQSYCHTAGDGRVPDRTATAVRVEQLIDLRGPRGDAVRDQALADLVMVLGNLTAEEAAGNLTMIDHNGRAPLHKAAMLDDVPLLDVLQLYGGASSATIDGARDADGFTALMQALLLNNTAASDWLLSNGAGVTQTDLDVLASRGVESSLLPSAVPAAPAYLGRGSFPWTGPSAADFGGLPVSSPMPTTTLYVFSTTTTATQSSTTTVTATATSSGCQGCLDQMNEEPASDMHPNISTSQLLRCSPFKDKEENEADCRIRVLRAGRRQVWRERIRRRRERQAAPPKVDESQKGLHAKMRSQLADMDEEARALEESIEERNAELAGLRSQQQATRAEIAQWSQRVKELEAKAVDDRLQQSTSSAQLRSSGTAERCKEGKGASKIFDWSGMDPEAFADDLRSLASKHQRQLLELATSQSDALLAVVQAYAGGRRRRTAFADATKRCRQERELTNELRSRQLSLAGLHSGSTSSSGSEPRDKLQAAEAAERAVEAARSSAARKGYSDQKTQSQGSSSNSQAQRKSQSEHVNTDGSASETGDPRNSQLVNDLLAKVRALEAALLDRDAQAAQMILDCTNIDSLNQERLLDIQEKLAAAVGARKAAEDVRDEMEVKAAGDKAKNASSLSAAQAEQHRIREMHQRTEAKSEEINKELQTAQEDLRKSKQRAEIDSHHEAKAQELSNSRVDALEALLQKANDQLAQLRRQKSSGTTTSSEREAALQTQIDDLIAERTRNRQDMSEARLELLGLKKRSRGGRGRGMLEIIDEEDDGAESLPAPGDESAASEGASSDCGDLDSITNPDQSAQSELLNKLLSELASERRAQQSMRDDHAGEHAEQKEQIAQLRRQLLDAGLLQESTAAENSRLLKVGHQDKIKQLQQVDDLQVKVRELEDTLRGQFQEMKLQTDKEEAQELLNTGLHEKVQMQTESLRIASLRLQDSLQQHQREAIRQLQEVNALKLQLSLERKRHASRGSESLQDDGDEQPEAALCQRVKELEVERNLLLSKIEVQEVHHQVQLEDAYRDHASRLQEQRTKFEEQIAEIRSRYEQVIRQQPVQVAPEEFLLRDPDLSSLRSPARPAYGVEEDPAAKSAIGVASDVSTPASQSTGGTVGTSISEQVRGMVWAVLGLIPDAVALQCSFEDLAIQKATARAGAIFSGLDLIGTSFFSLLREKSNAAVVRRMMLVNQSMADSTQSEIPSFISKTLGRFGLLGMAGQVLDVVLSMAHLPAESASASGPDGRHVIVVISEQQQKRRGEVSVASSDVCPSDSVSVGKRRPPFGGSLQRASLRASFFKADSRPKYFAWLDCELRSSQSLFPCVPDNADAAKRLEATHRSLVPEDLLSEKSPAASAGDTLTSESRAALVLPLDGGVPSGHAFPTLSELDGPHPILKPAGTMTTALGSQAAVRTDSEIQSAILATIEEPPSSSTGWWVSRKFSTQHVPSMSISRYIKVDSQVLDTVGGILILLNSLVMLVELEMIGQRSGQLLVDPEKPTQAVNTVIVSHGVFHYLEIMFSVLFIIELGIRFRTEPREFWAQPLNLFDAVIVVTSCIDLYILTPLTSGSGQNGVLLRLLRTLRAMRALRMTRSLKSFRGLRLLVQACNSFFPSLIWSMVLLGIFILMAGLVVGTLLQDYILDESQDYDDRVLMLSKG</sequence>
<dbReference type="InterPro" id="IPR011641">
    <property type="entry name" value="Tyr-kin_ephrin_A/B_rcpt-like"/>
</dbReference>
<feature type="region of interest" description="Disordered" evidence="6">
    <location>
        <begin position="761"/>
        <end position="855"/>
    </location>
</feature>
<accession>A0A1Q9EYZ2</accession>
<dbReference type="InterPro" id="IPR009030">
    <property type="entry name" value="Growth_fac_rcpt_cys_sf"/>
</dbReference>
<dbReference type="Pfam" id="PF00520">
    <property type="entry name" value="Ion_trans"/>
    <property type="match status" value="1"/>
</dbReference>
<dbReference type="SUPFAM" id="SSF81324">
    <property type="entry name" value="Voltage-gated potassium channels"/>
    <property type="match status" value="1"/>
</dbReference>
<reference evidence="10 11" key="1">
    <citation type="submission" date="2016-02" db="EMBL/GenBank/DDBJ databases">
        <title>Genome analysis of coral dinoflagellate symbionts highlights evolutionary adaptations to a symbiotic lifestyle.</title>
        <authorList>
            <person name="Aranda M."/>
            <person name="Li Y."/>
            <person name="Liew Y.J."/>
            <person name="Baumgarten S."/>
            <person name="Simakov O."/>
            <person name="Wilson M."/>
            <person name="Piel J."/>
            <person name="Ashoor H."/>
            <person name="Bougouffa S."/>
            <person name="Bajic V.B."/>
            <person name="Ryu T."/>
            <person name="Ravasi T."/>
            <person name="Bayer T."/>
            <person name="Micklem G."/>
            <person name="Kim H."/>
            <person name="Bhak J."/>
            <person name="Lajeunesse T.C."/>
            <person name="Voolstra C.R."/>
        </authorList>
    </citation>
    <scope>NUCLEOTIDE SEQUENCE [LARGE SCALE GENOMIC DNA]</scope>
    <source>
        <strain evidence="10 11">CCMP2467</strain>
    </source>
</reference>
<dbReference type="EMBL" id="LSRX01000039">
    <property type="protein sequence ID" value="OLQ12677.1"/>
    <property type="molecule type" value="Genomic_DNA"/>
</dbReference>
<dbReference type="PANTHER" id="PTHR46104:SF1">
    <property type="entry name" value="GENE 9195-RELATED"/>
    <property type="match status" value="1"/>
</dbReference>
<feature type="compositionally biased region" description="Low complexity" evidence="6">
    <location>
        <begin position="772"/>
        <end position="787"/>
    </location>
</feature>
<dbReference type="Gene3D" id="2.10.50.10">
    <property type="entry name" value="Tumor Necrosis Factor Receptor, subunit A, domain 2"/>
    <property type="match status" value="1"/>
</dbReference>
<feature type="compositionally biased region" description="Polar residues" evidence="6">
    <location>
        <begin position="670"/>
        <end position="683"/>
    </location>
</feature>
<feature type="compositionally biased region" description="Low complexity" evidence="6">
    <location>
        <begin position="1089"/>
        <end position="1102"/>
    </location>
</feature>
<feature type="compositionally biased region" description="Low complexity" evidence="6">
    <location>
        <begin position="805"/>
        <end position="832"/>
    </location>
</feature>
<dbReference type="InterPro" id="IPR027359">
    <property type="entry name" value="Volt_channel_dom_sf"/>
</dbReference>
<feature type="region of interest" description="Disordered" evidence="6">
    <location>
        <begin position="667"/>
        <end position="690"/>
    </location>
</feature>
<dbReference type="Proteomes" id="UP000186817">
    <property type="component" value="Unassembled WGS sequence"/>
</dbReference>
<dbReference type="SUPFAM" id="SSF57184">
    <property type="entry name" value="Growth factor receptor domain"/>
    <property type="match status" value="1"/>
</dbReference>
<evidence type="ECO:0000256" key="4">
    <source>
        <dbReference type="ARBA" id="ARBA00023136"/>
    </source>
</evidence>
<feature type="compositionally biased region" description="Basic and acidic residues" evidence="6">
    <location>
        <begin position="788"/>
        <end position="804"/>
    </location>
</feature>
<dbReference type="Pfam" id="PF07699">
    <property type="entry name" value="Ephrin_rec_like"/>
    <property type="match status" value="1"/>
</dbReference>
<feature type="compositionally biased region" description="Polar residues" evidence="6">
    <location>
        <begin position="279"/>
        <end position="290"/>
    </location>
</feature>
<feature type="coiled-coil region" evidence="5">
    <location>
        <begin position="1184"/>
        <end position="1211"/>
    </location>
</feature>
<keyword evidence="2 7" id="KW-0812">Transmembrane</keyword>
<dbReference type="SMART" id="SM01411">
    <property type="entry name" value="Ephrin_rec_like"/>
    <property type="match status" value="4"/>
</dbReference>
<evidence type="ECO:0000313" key="11">
    <source>
        <dbReference type="Proteomes" id="UP000186817"/>
    </source>
</evidence>
<feature type="transmembrane region" description="Helical" evidence="7">
    <location>
        <begin position="1918"/>
        <end position="1940"/>
    </location>
</feature>